<dbReference type="RefSeq" id="WP_091516517.1">
    <property type="nucleotide sequence ID" value="NZ_FOLE01000015.1"/>
</dbReference>
<dbReference type="Gene3D" id="2.40.160.130">
    <property type="entry name" value="Capsule assembly protein Wzi"/>
    <property type="match status" value="1"/>
</dbReference>
<gene>
    <name evidence="2" type="ORF">SAMN05421780_1153</name>
</gene>
<dbReference type="STRING" id="927664.SAMN05421780_1153"/>
<dbReference type="AlphaFoldDB" id="A0A1I1NGA2"/>
<evidence type="ECO:0008006" key="4">
    <source>
        <dbReference type="Google" id="ProtNLM"/>
    </source>
</evidence>
<evidence type="ECO:0000313" key="3">
    <source>
        <dbReference type="Proteomes" id="UP000199514"/>
    </source>
</evidence>
<dbReference type="OrthoDB" id="9808260at2"/>
<accession>A0A1I1NGA2</accession>
<organism evidence="2 3">
    <name type="scientific">Flexibacter flexilis DSM 6793</name>
    <dbReference type="NCBI Taxonomy" id="927664"/>
    <lineage>
        <taxon>Bacteria</taxon>
        <taxon>Pseudomonadati</taxon>
        <taxon>Bacteroidota</taxon>
        <taxon>Cytophagia</taxon>
        <taxon>Cytophagales</taxon>
        <taxon>Flexibacteraceae</taxon>
        <taxon>Flexibacter</taxon>
    </lineage>
</organism>
<dbReference type="InterPro" id="IPR038636">
    <property type="entry name" value="Wzi_sf"/>
</dbReference>
<keyword evidence="1" id="KW-0732">Signal</keyword>
<name>A0A1I1NGA2_9BACT</name>
<dbReference type="EMBL" id="FOLE01000015">
    <property type="protein sequence ID" value="SFC96515.1"/>
    <property type="molecule type" value="Genomic_DNA"/>
</dbReference>
<keyword evidence="3" id="KW-1185">Reference proteome</keyword>
<reference evidence="2 3" key="1">
    <citation type="submission" date="2016-10" db="EMBL/GenBank/DDBJ databases">
        <authorList>
            <person name="de Groot N.N."/>
        </authorList>
    </citation>
    <scope>NUCLEOTIDE SEQUENCE [LARGE SCALE GENOMIC DNA]</scope>
    <source>
        <strain evidence="2 3">DSM 6793</strain>
    </source>
</reference>
<dbReference type="Proteomes" id="UP000199514">
    <property type="component" value="Unassembled WGS sequence"/>
</dbReference>
<feature type="signal peptide" evidence="1">
    <location>
        <begin position="1"/>
        <end position="19"/>
    </location>
</feature>
<protein>
    <recommendedName>
        <fullName evidence="4">Capsule assembly protein Wzi</fullName>
    </recommendedName>
</protein>
<proteinExistence type="predicted"/>
<sequence length="564" mass="64793">MKQHLLTLSFLAVAGLAQAQSTFAPINYDYYHLPDRYEIRSGRFADGFFTSSKAYERKGIAQLADTLLADSAARWSAADRFNLTYLQNDNAEWSKAPNAQSRKAIWGTFYQQKADLYHYSDKDFDLHVNPVIYFQGGKDKDVDYTPYINTRGVEIRGTINKKVGFYTFLSENQASFAGYAKNYIDSIQAVPQEAFIKNFDGQVVGKNSNSYDFITGRAYISFNPVKNINVQFGQDRHFIGNGYRSMILSDFATSYPFLKLNTRIWRFEYTNLFAQMKTSSRLANDKFIPNKFLALHHLSLNVTKSFNIGVFESIMFGRDDSLRNGTFDWAYLNPVIFYRSAEQQQGSRDNAFLGIDFKWNFLKHCSLYGQLALDEFKLDEVKAGNGWWGNKQAGQIGLKYIDAFGVRNLDLQGEINVARPYMYAHKDAYGSYAHYNQALAHPLGANFYEYIGILRYQPVGRLMFTGKMFVSKYGEDTDSFNSGADILRSYSSKRQEYGNKIGQGIQAKQLYVDATLTYQVKHNLFFDLKMIYRDKKSDLAEWSRKTTFLSAALRWNVGQRLSEF</sequence>
<evidence type="ECO:0000256" key="1">
    <source>
        <dbReference type="SAM" id="SignalP"/>
    </source>
</evidence>
<feature type="chain" id="PRO_5011452608" description="Capsule assembly protein Wzi" evidence="1">
    <location>
        <begin position="20"/>
        <end position="564"/>
    </location>
</feature>
<evidence type="ECO:0000313" key="2">
    <source>
        <dbReference type="EMBL" id="SFC96515.1"/>
    </source>
</evidence>